<dbReference type="AlphaFoldDB" id="A0A098E4V7"/>
<keyword evidence="3" id="KW-1185">Reference proteome</keyword>
<reference evidence="2 3" key="2">
    <citation type="journal article" date="2010" name="Nature">
        <title>Comparative genomics reveals mobile pathogenicity chromosomes in Fusarium.</title>
        <authorList>
            <person name="Ma L.J."/>
            <person name="van der Does H.C."/>
            <person name="Borkovich K.A."/>
            <person name="Coleman J.J."/>
            <person name="Daboussi M.J."/>
            <person name="Di Pietro A."/>
            <person name="Dufresne M."/>
            <person name="Freitag M."/>
            <person name="Grabherr M."/>
            <person name="Henrissat B."/>
            <person name="Houterman P.M."/>
            <person name="Kang S."/>
            <person name="Shim W.B."/>
            <person name="Woloshuk C."/>
            <person name="Xie X."/>
            <person name="Xu J.R."/>
            <person name="Antoniw J."/>
            <person name="Baker S.E."/>
            <person name="Bluhm B.H."/>
            <person name="Breakspear A."/>
            <person name="Brown D.W."/>
            <person name="Butchko R.A."/>
            <person name="Chapman S."/>
            <person name="Coulson R."/>
            <person name="Coutinho P.M."/>
            <person name="Danchin E.G."/>
            <person name="Diener A."/>
            <person name="Gale L.R."/>
            <person name="Gardiner D.M."/>
            <person name="Goff S."/>
            <person name="Hammond-Kosack K.E."/>
            <person name="Hilburn K."/>
            <person name="Hua-Van A."/>
            <person name="Jonkers W."/>
            <person name="Kazan K."/>
            <person name="Kodira C.D."/>
            <person name="Koehrsen M."/>
            <person name="Kumar L."/>
            <person name="Lee Y.H."/>
            <person name="Li L."/>
            <person name="Manners J.M."/>
            <person name="Miranda-Saavedra D."/>
            <person name="Mukherjee M."/>
            <person name="Park G."/>
            <person name="Park J."/>
            <person name="Park S.Y."/>
            <person name="Proctor R.H."/>
            <person name="Regev A."/>
            <person name="Ruiz-Roldan M.C."/>
            <person name="Sain D."/>
            <person name="Sakthikumar S."/>
            <person name="Sykes S."/>
            <person name="Schwartz D.C."/>
            <person name="Turgeon B.G."/>
            <person name="Wapinski I."/>
            <person name="Yoder O."/>
            <person name="Young S."/>
            <person name="Zeng Q."/>
            <person name="Zhou S."/>
            <person name="Galagan J."/>
            <person name="Cuomo C.A."/>
            <person name="Kistler H.C."/>
            <person name="Rep M."/>
        </authorList>
    </citation>
    <scope>GENOME REANNOTATION</scope>
    <source>
        <strain evidence="3">ATCC MYA-4620 / CBS 123657 / FGSC 9075 / NRRL 31084 / PH-1</strain>
        <strain evidence="2">PH-1 / ATCC MYA-4620 / FGSC 9075 / NRRL 31084</strain>
    </source>
</reference>
<reference evidence="1 3" key="3">
    <citation type="journal article" date="2015" name="BMC Genomics">
        <title>The completed genome sequence of the pathogenic ascomycete fungus Fusarium graminearum.</title>
        <authorList>
            <person name="King R."/>
            <person name="Urban M."/>
            <person name="Hammond-Kosack M.C."/>
            <person name="Hassani-Pak K."/>
            <person name="Hammond-Kosack K.E."/>
        </authorList>
    </citation>
    <scope>NUCLEOTIDE SEQUENCE [LARGE SCALE GENOMIC DNA]</scope>
    <source>
        <strain evidence="3">ATCC MYA-4620 / CBS 123657 / FGSC 9075 / NRRL 31084 / PH-1</strain>
        <strain evidence="1">PH-1</strain>
    </source>
</reference>
<evidence type="ECO:0000313" key="2">
    <source>
        <dbReference type="EnsemblFungi" id="CEF88742"/>
    </source>
</evidence>
<accession>A0A0E0SQM9</accession>
<dbReference type="VEuPathDB" id="FungiDB:FGRAMPH1_01G20467"/>
<name>A0A098E4V7_GIBZE</name>
<evidence type="ECO:0000313" key="1">
    <source>
        <dbReference type="EMBL" id="CEF88742.1"/>
    </source>
</evidence>
<accession>A0A098E4V7</accession>
<gene>
    <name evidence="1" type="ORF">FGRAMPH1_01T20467</name>
</gene>
<protein>
    <submittedName>
        <fullName evidence="1">Chromosome 3, complete genome</fullName>
    </submittedName>
</protein>
<reference evidence="2" key="4">
    <citation type="submission" date="2017-01" db="UniProtKB">
        <authorList>
            <consortium name="EnsemblFungi"/>
        </authorList>
    </citation>
    <scope>IDENTIFICATION</scope>
    <source>
        <strain evidence="2">PH-1 / ATCC MYA-4620 / FGSC 9075 / NRRL 31084</strain>
    </source>
</reference>
<proteinExistence type="predicted"/>
<dbReference type="InParanoid" id="A0A098E4V7"/>
<evidence type="ECO:0000313" key="3">
    <source>
        <dbReference type="Proteomes" id="UP000070720"/>
    </source>
</evidence>
<organism evidence="1 3">
    <name type="scientific">Gibberella zeae (strain ATCC MYA-4620 / CBS 123657 / FGSC 9075 / NRRL 31084 / PH-1)</name>
    <name type="common">Wheat head blight fungus</name>
    <name type="synonym">Fusarium graminearum</name>
    <dbReference type="NCBI Taxonomy" id="229533"/>
    <lineage>
        <taxon>Eukaryota</taxon>
        <taxon>Fungi</taxon>
        <taxon>Dikarya</taxon>
        <taxon>Ascomycota</taxon>
        <taxon>Pezizomycotina</taxon>
        <taxon>Sordariomycetes</taxon>
        <taxon>Hypocreomycetidae</taxon>
        <taxon>Hypocreales</taxon>
        <taxon>Nectriaceae</taxon>
        <taxon>Fusarium</taxon>
    </lineage>
</organism>
<dbReference type="Proteomes" id="UP000070720">
    <property type="component" value="Chromosome 3"/>
</dbReference>
<dbReference type="EMBL" id="HG970334">
    <property type="protein sequence ID" value="CEF88742.1"/>
    <property type="molecule type" value="Genomic_DNA"/>
</dbReference>
<sequence length="45" mass="5509">MPEDGHQTRKPVQDRGARLYPPYRTIRVPMMWTKWVKLYTTLYVE</sequence>
<reference evidence="2 3" key="1">
    <citation type="journal article" date="2007" name="Science">
        <title>The Fusarium graminearum genome reveals a link between localized polymorphism and pathogen specialization.</title>
        <authorList>
            <person name="Cuomo C.A."/>
            <person name="Gueldener U."/>
            <person name="Xu J.-R."/>
            <person name="Trail F."/>
            <person name="Turgeon B.G."/>
            <person name="Di Pietro A."/>
            <person name="Walton J.D."/>
            <person name="Ma L.-J."/>
            <person name="Baker S.E."/>
            <person name="Rep M."/>
            <person name="Adam G."/>
            <person name="Antoniw J."/>
            <person name="Baldwin T."/>
            <person name="Calvo S.E."/>
            <person name="Chang Y.-L."/>
            <person name="DeCaprio D."/>
            <person name="Gale L.R."/>
            <person name="Gnerre S."/>
            <person name="Goswami R.S."/>
            <person name="Hammond-Kosack K."/>
            <person name="Harris L.J."/>
            <person name="Hilburn K."/>
            <person name="Kennell J.C."/>
            <person name="Kroken S."/>
            <person name="Magnuson J.K."/>
            <person name="Mannhaupt G."/>
            <person name="Mauceli E.W."/>
            <person name="Mewes H.-W."/>
            <person name="Mitterbauer R."/>
            <person name="Muehlbauer G."/>
            <person name="Muensterkoetter M."/>
            <person name="Nelson D."/>
            <person name="O'Donnell K."/>
            <person name="Ouellet T."/>
            <person name="Qi W."/>
            <person name="Quesneville H."/>
            <person name="Roncero M.I.G."/>
            <person name="Seong K.-Y."/>
            <person name="Tetko I.V."/>
            <person name="Urban M."/>
            <person name="Waalwijk C."/>
            <person name="Ward T.J."/>
            <person name="Yao J."/>
            <person name="Birren B.W."/>
            <person name="Kistler H.C."/>
        </authorList>
    </citation>
    <scope>NUCLEOTIDE SEQUENCE [LARGE SCALE GENOMIC DNA]</scope>
    <source>
        <strain evidence="3">ATCC MYA-4620 / CBS 123657 / FGSC 9075 / NRRL 31084 / PH-1</strain>
        <strain evidence="2">PH-1 / ATCC MYA-4620 / FGSC 9075 / NRRL 31084</strain>
    </source>
</reference>
<dbReference type="EnsemblFungi" id="CEF88742">
    <property type="protein sequence ID" value="CEF88742"/>
    <property type="gene ID" value="FGRRES_15624_M"/>
</dbReference>